<dbReference type="InterPro" id="IPR003607">
    <property type="entry name" value="HD/PDEase_dom"/>
</dbReference>
<dbReference type="AlphaFoldDB" id="A0A369AUG1"/>
<keyword evidence="2" id="KW-0472">Membrane</keyword>
<name>A0A369AUG1_9FIRM</name>
<dbReference type="PANTHER" id="PTHR43155:SF2">
    <property type="entry name" value="CYCLIC DI-GMP PHOSPHODIESTERASE PA4108"/>
    <property type="match status" value="1"/>
</dbReference>
<evidence type="ECO:0000259" key="3">
    <source>
        <dbReference type="PROSITE" id="PS51832"/>
    </source>
</evidence>
<dbReference type="SMART" id="SM00471">
    <property type="entry name" value="HDc"/>
    <property type="match status" value="1"/>
</dbReference>
<keyword evidence="1" id="KW-0175">Coiled coil</keyword>
<dbReference type="RefSeq" id="WP_242987665.1">
    <property type="nucleotide sequence ID" value="NZ_QPJT01000019.1"/>
</dbReference>
<dbReference type="PANTHER" id="PTHR43155">
    <property type="entry name" value="CYCLIC DI-GMP PHOSPHODIESTERASE PA4108-RELATED"/>
    <property type="match status" value="1"/>
</dbReference>
<accession>A0A369AUG1</accession>
<keyword evidence="5" id="KW-1185">Reference proteome</keyword>
<reference evidence="4 5" key="1">
    <citation type="submission" date="2018-07" db="EMBL/GenBank/DDBJ databases">
        <title>Genomic Encyclopedia of Type Strains, Phase IV (KMG-IV): sequencing the most valuable type-strain genomes for metagenomic binning, comparative biology and taxonomic classification.</title>
        <authorList>
            <person name="Goeker M."/>
        </authorList>
    </citation>
    <scope>NUCLEOTIDE SEQUENCE [LARGE SCALE GENOMIC DNA]</scope>
    <source>
        <strain evidence="4 5">DSM 27016</strain>
    </source>
</reference>
<dbReference type="InterPro" id="IPR037522">
    <property type="entry name" value="HD_GYP_dom"/>
</dbReference>
<organism evidence="4 5">
    <name type="scientific">Anaerobacterium chartisolvens</name>
    <dbReference type="NCBI Taxonomy" id="1297424"/>
    <lineage>
        <taxon>Bacteria</taxon>
        <taxon>Bacillati</taxon>
        <taxon>Bacillota</taxon>
        <taxon>Clostridia</taxon>
        <taxon>Eubacteriales</taxon>
        <taxon>Oscillospiraceae</taxon>
        <taxon>Anaerobacterium</taxon>
    </lineage>
</organism>
<feature type="transmembrane region" description="Helical" evidence="2">
    <location>
        <begin position="9"/>
        <end position="29"/>
    </location>
</feature>
<sequence length="482" mass="54828">MKSKLCELYVIKYIIMMFILSATLLYMYYKGNIDTRAIVLCVAAVFIMEILLDLFSEKYRSGSENSQRDEVGVVKGFLHKTAGMRNELKVKNEELKALRDISEIITSTFEVKIITEYIYEIFNKFAGCDRYLIAFADKCSEQLIFKYEFGTIILNETGDFVDQESIVAKCYESKRTLIALNSFIKSRNTAGDKIAIPLSVSGETVGVIFIESGSAYSFEKLNISFLENLAVYAAISIKNAELFNNLYEQKQEIEALYEETTAVNEELNSYINQLNKTKEELKSKNDELIAYYNEIHTAYLQTVTALSNSIEAKDAYTRGHCQRVMEISCELGKRLGMSESEIEDLRYVAILHDIGKIGVPARILNKQGKLTDDEYNDIKKHPLIAYNILKDVEFIKGGLDGILQHHERYDGKGYPYGIKGEGICKLGRILCIADAFDAMTSDRPYRKAMSMREAVSEIERCKGSQFDPYIASEFIQLSKQII</sequence>
<dbReference type="Pfam" id="PF13487">
    <property type="entry name" value="HD_5"/>
    <property type="match status" value="1"/>
</dbReference>
<dbReference type="PROSITE" id="PS51832">
    <property type="entry name" value="HD_GYP"/>
    <property type="match status" value="1"/>
</dbReference>
<dbReference type="SUPFAM" id="SSF55781">
    <property type="entry name" value="GAF domain-like"/>
    <property type="match status" value="1"/>
</dbReference>
<evidence type="ECO:0000313" key="5">
    <source>
        <dbReference type="Proteomes" id="UP000253034"/>
    </source>
</evidence>
<evidence type="ECO:0000256" key="1">
    <source>
        <dbReference type="SAM" id="Coils"/>
    </source>
</evidence>
<keyword evidence="2" id="KW-0812">Transmembrane</keyword>
<dbReference type="Proteomes" id="UP000253034">
    <property type="component" value="Unassembled WGS sequence"/>
</dbReference>
<dbReference type="SUPFAM" id="SSF109604">
    <property type="entry name" value="HD-domain/PDEase-like"/>
    <property type="match status" value="1"/>
</dbReference>
<dbReference type="Gene3D" id="3.30.450.40">
    <property type="match status" value="1"/>
</dbReference>
<dbReference type="CDD" id="cd00077">
    <property type="entry name" value="HDc"/>
    <property type="match status" value="1"/>
</dbReference>
<dbReference type="Pfam" id="PF13492">
    <property type="entry name" value="GAF_3"/>
    <property type="match status" value="1"/>
</dbReference>
<dbReference type="InterPro" id="IPR003018">
    <property type="entry name" value="GAF"/>
</dbReference>
<feature type="coiled-coil region" evidence="1">
    <location>
        <begin position="239"/>
        <end position="294"/>
    </location>
</feature>
<feature type="domain" description="HD-GYP" evidence="3">
    <location>
        <begin position="295"/>
        <end position="482"/>
    </location>
</feature>
<keyword evidence="2" id="KW-1133">Transmembrane helix</keyword>
<protein>
    <submittedName>
        <fullName evidence="4">HD-GYP domain-containing protein (C-di-GMP phosphodiesterase class II)</fullName>
    </submittedName>
</protein>
<proteinExistence type="predicted"/>
<gene>
    <name evidence="4" type="ORF">DFR58_11926</name>
</gene>
<evidence type="ECO:0000256" key="2">
    <source>
        <dbReference type="SAM" id="Phobius"/>
    </source>
</evidence>
<dbReference type="InterPro" id="IPR029016">
    <property type="entry name" value="GAF-like_dom_sf"/>
</dbReference>
<evidence type="ECO:0000313" key="4">
    <source>
        <dbReference type="EMBL" id="RCX12969.1"/>
    </source>
</evidence>
<dbReference type="EMBL" id="QPJT01000019">
    <property type="protein sequence ID" value="RCX12969.1"/>
    <property type="molecule type" value="Genomic_DNA"/>
</dbReference>
<comment type="caution">
    <text evidence="4">The sequence shown here is derived from an EMBL/GenBank/DDBJ whole genome shotgun (WGS) entry which is preliminary data.</text>
</comment>
<dbReference type="Gene3D" id="1.10.3210.10">
    <property type="entry name" value="Hypothetical protein af1432"/>
    <property type="match status" value="1"/>
</dbReference>